<organism evidence="1">
    <name type="scientific">Arundo donax</name>
    <name type="common">Giant reed</name>
    <name type="synonym">Donax arundinaceus</name>
    <dbReference type="NCBI Taxonomy" id="35708"/>
    <lineage>
        <taxon>Eukaryota</taxon>
        <taxon>Viridiplantae</taxon>
        <taxon>Streptophyta</taxon>
        <taxon>Embryophyta</taxon>
        <taxon>Tracheophyta</taxon>
        <taxon>Spermatophyta</taxon>
        <taxon>Magnoliopsida</taxon>
        <taxon>Liliopsida</taxon>
        <taxon>Poales</taxon>
        <taxon>Poaceae</taxon>
        <taxon>PACMAD clade</taxon>
        <taxon>Arundinoideae</taxon>
        <taxon>Arundineae</taxon>
        <taxon>Arundo</taxon>
    </lineage>
</organism>
<dbReference type="AlphaFoldDB" id="A0A0A9ANP7"/>
<protein>
    <submittedName>
        <fullName evidence="1">Uncharacterized protein</fullName>
    </submittedName>
</protein>
<dbReference type="EMBL" id="GBRH01246402">
    <property type="protein sequence ID" value="JAD51493.1"/>
    <property type="molecule type" value="Transcribed_RNA"/>
</dbReference>
<accession>A0A0A9ANP7</accession>
<proteinExistence type="predicted"/>
<name>A0A0A9ANP7_ARUDO</name>
<reference evidence="1" key="2">
    <citation type="journal article" date="2015" name="Data Brief">
        <title>Shoot transcriptome of the giant reed, Arundo donax.</title>
        <authorList>
            <person name="Barrero R.A."/>
            <person name="Guerrero F.D."/>
            <person name="Moolhuijzen P."/>
            <person name="Goolsby J.A."/>
            <person name="Tidwell J."/>
            <person name="Bellgard S.E."/>
            <person name="Bellgard M.I."/>
        </authorList>
    </citation>
    <scope>NUCLEOTIDE SEQUENCE</scope>
    <source>
        <tissue evidence="1">Shoot tissue taken approximately 20 cm above the soil surface</tissue>
    </source>
</reference>
<sequence length="47" mass="5239">MGRKIVPALPAHKTGKTVLQTFQKIALCANLLQPSRTKSNLFNRSFI</sequence>
<evidence type="ECO:0000313" key="1">
    <source>
        <dbReference type="EMBL" id="JAD51493.1"/>
    </source>
</evidence>
<reference evidence="1" key="1">
    <citation type="submission" date="2014-09" db="EMBL/GenBank/DDBJ databases">
        <authorList>
            <person name="Magalhaes I.L.F."/>
            <person name="Oliveira U."/>
            <person name="Santos F.R."/>
            <person name="Vidigal T.H.D.A."/>
            <person name="Brescovit A.D."/>
            <person name="Santos A.J."/>
        </authorList>
    </citation>
    <scope>NUCLEOTIDE SEQUENCE</scope>
    <source>
        <tissue evidence="1">Shoot tissue taken approximately 20 cm above the soil surface</tissue>
    </source>
</reference>